<name>L7LYE3_RHIPC</name>
<dbReference type="AlphaFoldDB" id="L7LYE3"/>
<dbReference type="GO" id="GO:0046983">
    <property type="term" value="F:protein dimerization activity"/>
    <property type="evidence" value="ECO:0007669"/>
    <property type="project" value="InterPro"/>
</dbReference>
<dbReference type="EMBL" id="GACK01009126">
    <property type="protein sequence ID" value="JAA55908.1"/>
    <property type="molecule type" value="mRNA"/>
</dbReference>
<dbReference type="Pfam" id="PF05699">
    <property type="entry name" value="Dimer_Tnp_hAT"/>
    <property type="match status" value="1"/>
</dbReference>
<protein>
    <recommendedName>
        <fullName evidence="1">HAT C-terminal dimerisation domain-containing protein</fullName>
    </recommendedName>
</protein>
<dbReference type="InterPro" id="IPR008906">
    <property type="entry name" value="HATC_C_dom"/>
</dbReference>
<reference evidence="2" key="2">
    <citation type="journal article" date="2015" name="J. Proteomics">
        <title>Sexual differences in the sialomes of the zebra tick, Rhipicephalus pulchellus.</title>
        <authorList>
            <person name="Tan A.W."/>
            <person name="Francischetti I.M."/>
            <person name="Slovak M."/>
            <person name="Kini R.M."/>
            <person name="Ribeiro J.M."/>
        </authorList>
    </citation>
    <scope>NUCLEOTIDE SEQUENCE</scope>
    <source>
        <tissue evidence="2">Salivary gland</tissue>
    </source>
</reference>
<dbReference type="PANTHER" id="PTHR45749:SF21">
    <property type="entry name" value="DUF4371 DOMAIN-CONTAINING PROTEIN"/>
    <property type="match status" value="1"/>
</dbReference>
<accession>L7LYE3</accession>
<evidence type="ECO:0000259" key="1">
    <source>
        <dbReference type="Pfam" id="PF05699"/>
    </source>
</evidence>
<feature type="domain" description="HAT C-terminal dimerisation" evidence="1">
    <location>
        <begin position="62"/>
        <end position="130"/>
    </location>
</feature>
<reference evidence="2" key="1">
    <citation type="submission" date="2012-11" db="EMBL/GenBank/DDBJ databases">
        <authorList>
            <person name="Lucero-Rivera Y.E."/>
            <person name="Tovar-Ramirez D."/>
        </authorList>
    </citation>
    <scope>NUCLEOTIDE SEQUENCE</scope>
    <source>
        <tissue evidence="2">Salivary gland</tissue>
    </source>
</reference>
<organism evidence="2">
    <name type="scientific">Rhipicephalus pulchellus</name>
    <name type="common">Yellow backed tick</name>
    <name type="synonym">Dermacentor pulchellus</name>
    <dbReference type="NCBI Taxonomy" id="72859"/>
    <lineage>
        <taxon>Eukaryota</taxon>
        <taxon>Metazoa</taxon>
        <taxon>Ecdysozoa</taxon>
        <taxon>Arthropoda</taxon>
        <taxon>Chelicerata</taxon>
        <taxon>Arachnida</taxon>
        <taxon>Acari</taxon>
        <taxon>Parasitiformes</taxon>
        <taxon>Ixodida</taxon>
        <taxon>Ixodoidea</taxon>
        <taxon>Ixodidae</taxon>
        <taxon>Rhipicephalinae</taxon>
        <taxon>Rhipicephalus</taxon>
        <taxon>Rhipicephalus</taxon>
    </lineage>
</organism>
<evidence type="ECO:0000313" key="2">
    <source>
        <dbReference type="EMBL" id="JAA55908.1"/>
    </source>
</evidence>
<sequence length="154" mass="17587">MLTPRCAHSLLLLQTNSFSPAQRHLQAMDLVKKYPFDLANTFPDELEQFISYASNEGCSSVADMLKLLIREKLEGSFPDVHMAITISLCLMVTNCTVERSFSKLKLIKKRLRSTMTDSRLSDLSLLSVEAEVLRRVKIEELINKLSQQKARKRL</sequence>
<dbReference type="PANTHER" id="PTHR45749">
    <property type="match status" value="1"/>
</dbReference>
<proteinExistence type="evidence at transcript level"/>